<evidence type="ECO:0000313" key="1">
    <source>
        <dbReference type="EMBL" id="PWN53247.1"/>
    </source>
</evidence>
<accession>A0ACD0P5G0</accession>
<name>A0ACD0P5G0_9BASI</name>
<proteinExistence type="predicted"/>
<dbReference type="Proteomes" id="UP000245626">
    <property type="component" value="Unassembled WGS sequence"/>
</dbReference>
<keyword evidence="2" id="KW-1185">Reference proteome</keyword>
<reference evidence="1 2" key="1">
    <citation type="journal article" date="2018" name="Mol. Biol. Evol.">
        <title>Broad Genomic Sampling Reveals a Smut Pathogenic Ancestry of the Fungal Clade Ustilaginomycotina.</title>
        <authorList>
            <person name="Kijpornyongpan T."/>
            <person name="Mondo S.J."/>
            <person name="Barry K."/>
            <person name="Sandor L."/>
            <person name="Lee J."/>
            <person name="Lipzen A."/>
            <person name="Pangilinan J."/>
            <person name="LaButti K."/>
            <person name="Hainaut M."/>
            <person name="Henrissat B."/>
            <person name="Grigoriev I.V."/>
            <person name="Spatafora J.W."/>
            <person name="Aime M.C."/>
        </authorList>
    </citation>
    <scope>NUCLEOTIDE SEQUENCE [LARGE SCALE GENOMIC DNA]</scope>
    <source>
        <strain evidence="1 2">SA 807</strain>
    </source>
</reference>
<gene>
    <name evidence="1" type="ORF">IE53DRAFT_404719</name>
</gene>
<sequence>MGVVKRSLGGGASSSTLVQSRRIHVSSNSQRQKDSSAPKPSRRPARHKKPSFSSSKPFKFQGFDLPTPPPLPVLASEIITELDKFHRVDNLDRRLVAFGSSSTSGVSHEQSDEDLALQLFHVWKGMAKVQISNLTKNVEDLKPGDVIDSGWNLDLVAQSYMVEGKPCLQRHLMAYFLDWIESELKRFDKSALPEQVASEIDPTLTRLALPRSTCDLRAPANKYPLARTLTRQIHLHIGPTNSGKTHRALVALSKAKTGLFAGPLRLLAHEVWERMNEGTISPEVAPRACNLLTGEEQKVVDPLAGLVSCTVEMANLSRPWDVAVIDEIQMIGDPQRGFAWTEAVLGLPAKELYLCGEASTVPLIKRMAEACGDVVHVHEYKRLTPLTVASESLKGDLSSVRRGDCVVAFSRNSIFALKKEIEQKTGLRCAVAYGALPPETKSEQAKMFNEGKLDVMVASDAIGMGLNLKIKRVIFDTTTKWNGKETVTLSSSQIKQIAGRAGRYGTNDEEGKRSEPLGGIATTKLEDELDILRQALEAPIVPIEKAAIQPSSETLASLATIVPETSQTKGLGWAGTRRLSTLYKDVSLLAQVDPRSYFLSDFSQQYAISPLVESSSSGMLTIAEREKFANAPANTRDPTVMEFLHQAVRLFSKGELAEFNQCAEGLRMLEIAEMVQKAMDLSKQDKNGLLDGSHDVFKNPEVFNIDTLMRLESLHRSLSLYLWLSFRFPLSFCYRADTEKIKKRIEDSIEFCLQGIRFSRARRLRDLGRISLRLILPRPRWIGTV</sequence>
<protein>
    <submittedName>
        <fullName evidence="1">P-loop containing nucleoside triphosphate hydrolase protein</fullName>
    </submittedName>
</protein>
<organism evidence="1 2">
    <name type="scientific">Violaceomyces palustris</name>
    <dbReference type="NCBI Taxonomy" id="1673888"/>
    <lineage>
        <taxon>Eukaryota</taxon>
        <taxon>Fungi</taxon>
        <taxon>Dikarya</taxon>
        <taxon>Basidiomycota</taxon>
        <taxon>Ustilaginomycotina</taxon>
        <taxon>Ustilaginomycetes</taxon>
        <taxon>Violaceomycetales</taxon>
        <taxon>Violaceomycetaceae</taxon>
        <taxon>Violaceomyces</taxon>
    </lineage>
</organism>
<evidence type="ECO:0000313" key="2">
    <source>
        <dbReference type="Proteomes" id="UP000245626"/>
    </source>
</evidence>
<keyword evidence="1" id="KW-0378">Hydrolase</keyword>
<dbReference type="EMBL" id="KZ819734">
    <property type="protein sequence ID" value="PWN53247.1"/>
    <property type="molecule type" value="Genomic_DNA"/>
</dbReference>